<dbReference type="Gene3D" id="3.40.1030.10">
    <property type="entry name" value="Nucleoside phosphorylase/phosphoribosyltransferase catalytic domain"/>
    <property type="match status" value="1"/>
</dbReference>
<evidence type="ECO:0000256" key="12">
    <source>
        <dbReference type="ARBA" id="ARBA00048525"/>
    </source>
</evidence>
<comment type="catalytic activity">
    <reaction evidence="11">
        <text>uridine + phosphate = alpha-D-ribose 1-phosphate + uracil</text>
        <dbReference type="Rhea" id="RHEA:24388"/>
        <dbReference type="ChEBI" id="CHEBI:16704"/>
        <dbReference type="ChEBI" id="CHEBI:17568"/>
        <dbReference type="ChEBI" id="CHEBI:43474"/>
        <dbReference type="ChEBI" id="CHEBI:57720"/>
        <dbReference type="EC" id="2.4.2.2"/>
    </reaction>
</comment>
<dbReference type="PANTHER" id="PTHR10515">
    <property type="entry name" value="THYMIDINE PHOSPHORYLASE"/>
    <property type="match status" value="1"/>
</dbReference>
<evidence type="ECO:0000313" key="15">
    <source>
        <dbReference type="Proteomes" id="UP001164948"/>
    </source>
</evidence>
<dbReference type="Gene3D" id="3.90.1170.30">
    <property type="entry name" value="Pyrimidine nucleoside phosphorylase-like, C-terminal domain"/>
    <property type="match status" value="1"/>
</dbReference>
<evidence type="ECO:0000256" key="4">
    <source>
        <dbReference type="ARBA" id="ARBA00006915"/>
    </source>
</evidence>
<dbReference type="PROSITE" id="PS00647">
    <property type="entry name" value="THYMID_PHOSPHORYLASE"/>
    <property type="match status" value="1"/>
</dbReference>
<dbReference type="GO" id="GO:0009032">
    <property type="term" value="F:thymidine phosphorylase activity"/>
    <property type="evidence" value="ECO:0007669"/>
    <property type="project" value="TreeGrafter"/>
</dbReference>
<dbReference type="RefSeq" id="WP_129555681.1">
    <property type="nucleotide sequence ID" value="NZ_AP018726.1"/>
</dbReference>
<dbReference type="AlphaFoldDB" id="A0AAE9UNV7"/>
<dbReference type="InterPro" id="IPR000053">
    <property type="entry name" value="Thymidine/pyrmidine_PPase"/>
</dbReference>
<evidence type="ECO:0000256" key="7">
    <source>
        <dbReference type="ARBA" id="ARBA00014680"/>
    </source>
</evidence>
<dbReference type="GO" id="GO:0004645">
    <property type="term" value="F:1,4-alpha-oligoglucan phosphorylase activity"/>
    <property type="evidence" value="ECO:0007669"/>
    <property type="project" value="InterPro"/>
</dbReference>
<proteinExistence type="inferred from homology"/>
<comment type="catalytic activity">
    <reaction evidence="12">
        <text>thymidine + phosphate = 2-deoxy-alpha-D-ribose 1-phosphate + thymine</text>
        <dbReference type="Rhea" id="RHEA:16037"/>
        <dbReference type="ChEBI" id="CHEBI:17748"/>
        <dbReference type="ChEBI" id="CHEBI:17821"/>
        <dbReference type="ChEBI" id="CHEBI:43474"/>
        <dbReference type="ChEBI" id="CHEBI:57259"/>
        <dbReference type="EC" id="2.4.2.2"/>
    </reaction>
</comment>
<dbReference type="SUPFAM" id="SSF47648">
    <property type="entry name" value="Nucleoside phosphorylase/phosphoribosyltransferase N-terminal domain"/>
    <property type="match status" value="1"/>
</dbReference>
<comment type="catalytic activity">
    <reaction evidence="1">
        <text>2'-deoxyuridine + phosphate = 2-deoxy-alpha-D-ribose 1-phosphate + uracil</text>
        <dbReference type="Rhea" id="RHEA:22824"/>
        <dbReference type="ChEBI" id="CHEBI:16450"/>
        <dbReference type="ChEBI" id="CHEBI:17568"/>
        <dbReference type="ChEBI" id="CHEBI:43474"/>
        <dbReference type="ChEBI" id="CHEBI:57259"/>
        <dbReference type="EC" id="2.4.2.2"/>
    </reaction>
</comment>
<dbReference type="InterPro" id="IPR035902">
    <property type="entry name" value="Nuc_phospho_transferase"/>
</dbReference>
<name>A0AAE9UNV7_STRDY</name>
<dbReference type="InterPro" id="IPR036320">
    <property type="entry name" value="Glycosyl_Trfase_fam3_N_dom_sf"/>
</dbReference>
<dbReference type="InterPro" id="IPR018090">
    <property type="entry name" value="Pyrmidine_PPas_bac/euk"/>
</dbReference>
<evidence type="ECO:0000259" key="13">
    <source>
        <dbReference type="SMART" id="SM00941"/>
    </source>
</evidence>
<dbReference type="SUPFAM" id="SSF54680">
    <property type="entry name" value="Pyrimidine nucleoside phosphorylase C-terminal domain"/>
    <property type="match status" value="1"/>
</dbReference>
<evidence type="ECO:0000256" key="5">
    <source>
        <dbReference type="ARBA" id="ARBA00011738"/>
    </source>
</evidence>
<sequence>MRTVDLIQKKRDGGELTTEEINWLIKGYADGTVPDYQMAAFAMAVYFKGMTTRETRDLTMSMVETGEQIDLSAIAGIKTDKHSTGGVGDKVTLILAPLVASFDVPVAKMSGRGLGHTGGTLDKLEAIKGFQIDRSQDDFIKQVQDIGISVIGQSDKLVKADKLLYALRDVTATVDIIPLIASSVMSKKIAAGADSILLDVTVGDGAFMKTIEDAEKLSRLMVDLGKEVGRKTVAVITNMSQPLGRAIGNRLEVLEALEIMQGKGREDITHFICELAQIMLRLAGVDKSLEDIRKNLVDGTALAKFEEMVTYQGGDLKDLYRESASPVQTEVFADEDGYITELPALEFGLFAMRLGAGRAVKTDPLDYESGIVFDKKIGDPVSKGDRIAVIFSQEVLPKKVLTEFEKNVKIGVEQLEPKEIIKIIS</sequence>
<feature type="domain" description="Pyrimidine nucleoside phosphorylase C-terminal" evidence="13">
    <location>
        <begin position="338"/>
        <end position="411"/>
    </location>
</feature>
<dbReference type="NCBIfam" id="NF004747">
    <property type="entry name" value="PRK06078.1"/>
    <property type="match status" value="1"/>
</dbReference>
<dbReference type="Gene3D" id="1.20.970.10">
    <property type="entry name" value="Transferase, Pyrimidine Nucleoside Phosphorylase, Chain C"/>
    <property type="match status" value="1"/>
</dbReference>
<comment type="subunit">
    <text evidence="5">Homodimer.</text>
</comment>
<evidence type="ECO:0000256" key="8">
    <source>
        <dbReference type="ARBA" id="ARBA00022676"/>
    </source>
</evidence>
<dbReference type="InterPro" id="IPR017872">
    <property type="entry name" value="Pyrmidine_PPase_CS"/>
</dbReference>
<dbReference type="Proteomes" id="UP001164948">
    <property type="component" value="Chromosome"/>
</dbReference>
<keyword evidence="10" id="KW-0479">Metal-binding</keyword>
<accession>A0AAE9UNV7</accession>
<keyword evidence="9 14" id="KW-0808">Transferase</keyword>
<evidence type="ECO:0000256" key="2">
    <source>
        <dbReference type="ARBA" id="ARBA00001958"/>
    </source>
</evidence>
<dbReference type="Pfam" id="PF00591">
    <property type="entry name" value="Glycos_transf_3"/>
    <property type="match status" value="1"/>
</dbReference>
<dbReference type="FunFam" id="1.20.970.10:FF:000002">
    <property type="entry name" value="Pyrimidine-nucleoside phosphorylase"/>
    <property type="match status" value="1"/>
</dbReference>
<evidence type="ECO:0000256" key="11">
    <source>
        <dbReference type="ARBA" id="ARBA00048453"/>
    </source>
</evidence>
<evidence type="ECO:0000256" key="9">
    <source>
        <dbReference type="ARBA" id="ARBA00022679"/>
    </source>
</evidence>
<gene>
    <name evidence="14" type="ORF">MP619_05570</name>
</gene>
<keyword evidence="8 14" id="KW-0328">Glycosyltransferase</keyword>
<dbReference type="Pfam" id="PF02885">
    <property type="entry name" value="Glycos_trans_3N"/>
    <property type="match status" value="1"/>
</dbReference>
<dbReference type="SMART" id="SM00941">
    <property type="entry name" value="PYNP_C"/>
    <property type="match status" value="1"/>
</dbReference>
<dbReference type="InterPro" id="IPR036566">
    <property type="entry name" value="PYNP-like_C_sf"/>
</dbReference>
<dbReference type="GO" id="GO:0005829">
    <property type="term" value="C:cytosol"/>
    <property type="evidence" value="ECO:0007669"/>
    <property type="project" value="TreeGrafter"/>
</dbReference>
<reference evidence="14" key="1">
    <citation type="submission" date="2022-03" db="EMBL/GenBank/DDBJ databases">
        <title>Characterization and genomic analysis of a Streptococcus dysgalactiae associated with cultured channel catfish mortalities in China.</title>
        <authorList>
            <person name="Wang J."/>
            <person name="Geng Y."/>
        </authorList>
    </citation>
    <scope>NUCLEOTIDE SEQUENCE</scope>
    <source>
        <strain evidence="14">WJ001</strain>
    </source>
</reference>
<evidence type="ECO:0000313" key="14">
    <source>
        <dbReference type="EMBL" id="WAI94062.1"/>
    </source>
</evidence>
<dbReference type="GO" id="GO:0006213">
    <property type="term" value="P:pyrimidine nucleoside metabolic process"/>
    <property type="evidence" value="ECO:0007669"/>
    <property type="project" value="InterPro"/>
</dbReference>
<evidence type="ECO:0000256" key="1">
    <source>
        <dbReference type="ARBA" id="ARBA00001066"/>
    </source>
</evidence>
<dbReference type="GO" id="GO:0046872">
    <property type="term" value="F:metal ion binding"/>
    <property type="evidence" value="ECO:0007669"/>
    <property type="project" value="UniProtKB-KW"/>
</dbReference>
<organism evidence="14 15">
    <name type="scientific">Streptococcus dysgalactiae</name>
    <dbReference type="NCBI Taxonomy" id="1334"/>
    <lineage>
        <taxon>Bacteria</taxon>
        <taxon>Bacillati</taxon>
        <taxon>Bacillota</taxon>
        <taxon>Bacilli</taxon>
        <taxon>Lactobacillales</taxon>
        <taxon>Streptococcaceae</taxon>
        <taxon>Streptococcus</taxon>
    </lineage>
</organism>
<dbReference type="InterPro" id="IPR013102">
    <property type="entry name" value="PYNP_C"/>
</dbReference>
<evidence type="ECO:0000256" key="3">
    <source>
        <dbReference type="ARBA" id="ARBA00003877"/>
    </source>
</evidence>
<dbReference type="EMBL" id="CP095081">
    <property type="protein sequence ID" value="WAI94062.1"/>
    <property type="molecule type" value="Genomic_DNA"/>
</dbReference>
<dbReference type="FunFam" id="3.40.1030.10:FF:000003">
    <property type="entry name" value="Pyrimidine-nucleoside phosphorylase"/>
    <property type="match status" value="1"/>
</dbReference>
<dbReference type="InterPro" id="IPR017459">
    <property type="entry name" value="Glycosyl_Trfase_fam3_N_dom"/>
</dbReference>
<protein>
    <recommendedName>
        <fullName evidence="7">Pyrimidine-nucleoside phosphorylase</fullName>
        <ecNumber evidence="6">2.4.2.2</ecNumber>
    </recommendedName>
</protein>
<evidence type="ECO:0000256" key="10">
    <source>
        <dbReference type="ARBA" id="ARBA00022723"/>
    </source>
</evidence>
<dbReference type="GO" id="GO:0006206">
    <property type="term" value="P:pyrimidine nucleobase metabolic process"/>
    <property type="evidence" value="ECO:0007669"/>
    <property type="project" value="InterPro"/>
</dbReference>
<dbReference type="PIRSF" id="PIRSF000478">
    <property type="entry name" value="TP_PyNP"/>
    <property type="match status" value="1"/>
</dbReference>
<dbReference type="EC" id="2.4.2.2" evidence="6"/>
<comment type="similarity">
    <text evidence="4">Belongs to the thymidine/pyrimidine-nucleoside phosphorylase family.</text>
</comment>
<dbReference type="Pfam" id="PF07831">
    <property type="entry name" value="PYNP_C"/>
    <property type="match status" value="1"/>
</dbReference>
<dbReference type="NCBIfam" id="NF004490">
    <property type="entry name" value="PRK05820.1"/>
    <property type="match status" value="1"/>
</dbReference>
<dbReference type="NCBIfam" id="TIGR02644">
    <property type="entry name" value="Y_phosphoryl"/>
    <property type="match status" value="1"/>
</dbReference>
<dbReference type="InterPro" id="IPR000312">
    <property type="entry name" value="Glycosyl_Trfase_fam3"/>
</dbReference>
<comment type="cofactor">
    <cofactor evidence="2">
        <name>K(+)</name>
        <dbReference type="ChEBI" id="CHEBI:29103"/>
    </cofactor>
</comment>
<evidence type="ECO:0000256" key="6">
    <source>
        <dbReference type="ARBA" id="ARBA00011889"/>
    </source>
</evidence>
<dbReference type="SUPFAM" id="SSF52418">
    <property type="entry name" value="Nucleoside phosphorylase/phosphoribosyltransferase catalytic domain"/>
    <property type="match status" value="1"/>
</dbReference>
<comment type="function">
    <text evidence="3">Catalyzes phosphorolysis of the pyrimidine nucleosides uridine, thymidine and 2'-deoxyuridine with the formation of the corresponding pyrimidine base and ribose-1-phosphate.</text>
</comment>
<dbReference type="PANTHER" id="PTHR10515:SF0">
    <property type="entry name" value="THYMIDINE PHOSPHORYLASE"/>
    <property type="match status" value="1"/>
</dbReference>